<comment type="caution">
    <text evidence="3">The sequence shown here is derived from an EMBL/GenBank/DDBJ whole genome shotgun (WGS) entry which is preliminary data.</text>
</comment>
<organism evidence="3 4">
    <name type="scientific">Actinomadura viridis</name>
    <dbReference type="NCBI Taxonomy" id="58110"/>
    <lineage>
        <taxon>Bacteria</taxon>
        <taxon>Bacillati</taxon>
        <taxon>Actinomycetota</taxon>
        <taxon>Actinomycetes</taxon>
        <taxon>Streptosporangiales</taxon>
        <taxon>Thermomonosporaceae</taxon>
        <taxon>Actinomadura</taxon>
    </lineage>
</organism>
<feature type="region of interest" description="Disordered" evidence="1">
    <location>
        <begin position="49"/>
        <end position="130"/>
    </location>
</feature>
<gene>
    <name evidence="3" type="ORF">IW256_002365</name>
</gene>
<dbReference type="Proteomes" id="UP000614047">
    <property type="component" value="Unassembled WGS sequence"/>
</dbReference>
<dbReference type="Gene3D" id="3.90.1720.10">
    <property type="entry name" value="endopeptidase domain like (from Nostoc punctiforme)"/>
    <property type="match status" value="1"/>
</dbReference>
<dbReference type="AlphaFoldDB" id="A0A931DFG5"/>
<name>A0A931DFG5_9ACTN</name>
<reference evidence="3" key="1">
    <citation type="submission" date="2020-11" db="EMBL/GenBank/DDBJ databases">
        <title>Sequencing the genomes of 1000 actinobacteria strains.</title>
        <authorList>
            <person name="Klenk H.-P."/>
        </authorList>
    </citation>
    <scope>NUCLEOTIDE SEQUENCE</scope>
    <source>
        <strain evidence="3">DSM 43175</strain>
    </source>
</reference>
<dbReference type="RefSeq" id="WP_197010993.1">
    <property type="nucleotide sequence ID" value="NZ_BAABES010000031.1"/>
</dbReference>
<feature type="compositionally biased region" description="Basic and acidic residues" evidence="1">
    <location>
        <begin position="72"/>
        <end position="84"/>
    </location>
</feature>
<dbReference type="Pfam" id="PF05257">
    <property type="entry name" value="CHAP"/>
    <property type="match status" value="1"/>
</dbReference>
<evidence type="ECO:0000256" key="1">
    <source>
        <dbReference type="SAM" id="MobiDB-lite"/>
    </source>
</evidence>
<dbReference type="InterPro" id="IPR007921">
    <property type="entry name" value="CHAP_dom"/>
</dbReference>
<keyword evidence="4" id="KW-1185">Reference proteome</keyword>
<sequence>MAGDHRRKRRPLIDDLIGNLRSTGGLVAGATVLSLAAVTAQVTLTSTDDAAEPRAAARAADVSPLPEDGDGDRDGDRAENGKAEEESDGNTGENAGENTDENAGEDTGEKAGSDGPAAGARNAERAKPTAEAAIKVARSQVGITENGSGETKFQDWYMTTERARETVARDGGSVQGYDDANWCSMFISWVGDRIGFSHQIGMDPWTIAHARWFKEDDRWGTKPRPGAIVFFAWDGGKDLYDIVHVGMVVKDNRDGTVQTIEGNTSNAVRVRERPARTIVGYGYPDYAES</sequence>
<accession>A0A931DFG5</accession>
<protein>
    <recommendedName>
        <fullName evidence="2">Peptidase C51 domain-containing protein</fullName>
    </recommendedName>
</protein>
<proteinExistence type="predicted"/>
<evidence type="ECO:0000259" key="2">
    <source>
        <dbReference type="Pfam" id="PF05257"/>
    </source>
</evidence>
<feature type="domain" description="Peptidase C51" evidence="2">
    <location>
        <begin position="177"/>
        <end position="263"/>
    </location>
</feature>
<evidence type="ECO:0000313" key="3">
    <source>
        <dbReference type="EMBL" id="MBG6088252.1"/>
    </source>
</evidence>
<dbReference type="EMBL" id="JADOUA010000001">
    <property type="protein sequence ID" value="MBG6088252.1"/>
    <property type="molecule type" value="Genomic_DNA"/>
</dbReference>
<evidence type="ECO:0000313" key="4">
    <source>
        <dbReference type="Proteomes" id="UP000614047"/>
    </source>
</evidence>